<evidence type="ECO:0000313" key="3">
    <source>
        <dbReference type="EMBL" id="SES06934.1"/>
    </source>
</evidence>
<keyword evidence="4" id="KW-1185">Reference proteome</keyword>
<dbReference type="AlphaFoldDB" id="A0A1H9UCP1"/>
<gene>
    <name evidence="3" type="ORF">SAMN05518684_107113</name>
</gene>
<dbReference type="InterPro" id="IPR002109">
    <property type="entry name" value="Glutaredoxin"/>
</dbReference>
<dbReference type="Gene3D" id="3.40.30.10">
    <property type="entry name" value="Glutaredoxin"/>
    <property type="match status" value="1"/>
</dbReference>
<evidence type="ECO:0000259" key="2">
    <source>
        <dbReference type="Pfam" id="PF00462"/>
    </source>
</evidence>
<evidence type="ECO:0000313" key="4">
    <source>
        <dbReference type="Proteomes" id="UP000198571"/>
    </source>
</evidence>
<name>A0A1H9UCP1_9BACI</name>
<proteinExistence type="predicted"/>
<accession>A0A1H9UCP1</accession>
<evidence type="ECO:0000256" key="1">
    <source>
        <dbReference type="SAM" id="MobiDB-lite"/>
    </source>
</evidence>
<organism evidence="3 4">
    <name type="scientific">Salipaludibacillus aurantiacus</name>
    <dbReference type="NCBI Taxonomy" id="1601833"/>
    <lineage>
        <taxon>Bacteria</taxon>
        <taxon>Bacillati</taxon>
        <taxon>Bacillota</taxon>
        <taxon>Bacilli</taxon>
        <taxon>Bacillales</taxon>
        <taxon>Bacillaceae</taxon>
    </lineage>
</organism>
<dbReference type="Pfam" id="PF00462">
    <property type="entry name" value="Glutaredoxin"/>
    <property type="match status" value="1"/>
</dbReference>
<sequence>MAKEFLSKNKVSYEEHDVSKNPKKEQRLIKLTGSKMVPALLFKEKSFVGFLKKPEILIGFEANKERIQELVK</sequence>
<dbReference type="CDD" id="cd02976">
    <property type="entry name" value="NrdH"/>
    <property type="match status" value="1"/>
</dbReference>
<dbReference type="Proteomes" id="UP000198571">
    <property type="component" value="Unassembled WGS sequence"/>
</dbReference>
<dbReference type="SUPFAM" id="SSF52833">
    <property type="entry name" value="Thioredoxin-like"/>
    <property type="match status" value="1"/>
</dbReference>
<dbReference type="STRING" id="1601833.SAMN05518684_107113"/>
<dbReference type="InterPro" id="IPR036249">
    <property type="entry name" value="Thioredoxin-like_sf"/>
</dbReference>
<protein>
    <submittedName>
        <fullName evidence="3">Glutaredoxin</fullName>
    </submittedName>
</protein>
<dbReference type="EMBL" id="FOGT01000007">
    <property type="protein sequence ID" value="SES06934.1"/>
    <property type="molecule type" value="Genomic_DNA"/>
</dbReference>
<feature type="domain" description="Glutaredoxin" evidence="2">
    <location>
        <begin position="1"/>
        <end position="45"/>
    </location>
</feature>
<reference evidence="4" key="1">
    <citation type="submission" date="2016-10" db="EMBL/GenBank/DDBJ databases">
        <authorList>
            <person name="Varghese N."/>
            <person name="Submissions S."/>
        </authorList>
    </citation>
    <scope>NUCLEOTIDE SEQUENCE [LARGE SCALE GENOMIC DNA]</scope>
    <source>
        <strain evidence="4">S9</strain>
    </source>
</reference>
<feature type="region of interest" description="Disordered" evidence="1">
    <location>
        <begin position="1"/>
        <end position="22"/>
    </location>
</feature>
<dbReference type="PROSITE" id="PS51354">
    <property type="entry name" value="GLUTAREDOXIN_2"/>
    <property type="match status" value="1"/>
</dbReference>